<feature type="compositionally biased region" description="Low complexity" evidence="3">
    <location>
        <begin position="108"/>
        <end position="120"/>
    </location>
</feature>
<dbReference type="PROSITE" id="PS51792">
    <property type="entry name" value="YIPPEE"/>
    <property type="match status" value="1"/>
</dbReference>
<evidence type="ECO:0000313" key="5">
    <source>
        <dbReference type="EMBL" id="KAK9209143.1"/>
    </source>
</evidence>
<feature type="region of interest" description="Disordered" evidence="3">
    <location>
        <begin position="362"/>
        <end position="397"/>
    </location>
</feature>
<accession>A0AAP0QUV7</accession>
<feature type="compositionally biased region" description="Basic residues" evidence="3">
    <location>
        <begin position="232"/>
        <end position="247"/>
    </location>
</feature>
<feature type="domain" description="Yippee" evidence="4">
    <location>
        <begin position="1"/>
        <end position="70"/>
    </location>
</feature>
<keyword evidence="1" id="KW-0479">Metal-binding</keyword>
<feature type="compositionally biased region" description="Polar residues" evidence="3">
    <location>
        <begin position="640"/>
        <end position="661"/>
    </location>
</feature>
<feature type="compositionally biased region" description="Polar residues" evidence="3">
    <location>
        <begin position="624"/>
        <end position="633"/>
    </location>
</feature>
<feature type="region of interest" description="Disordered" evidence="3">
    <location>
        <begin position="624"/>
        <end position="675"/>
    </location>
</feature>
<dbReference type="Pfam" id="PF03226">
    <property type="entry name" value="Yippee-Mis18"/>
    <property type="match status" value="1"/>
</dbReference>
<gene>
    <name evidence="5" type="ORF">WN944_001507</name>
</gene>
<dbReference type="PANTHER" id="PTHR36808">
    <property type="entry name" value="TRANSCRIPTIONAL REGULATOR ATRX-LIKE PROTEIN"/>
    <property type="match status" value="1"/>
</dbReference>
<dbReference type="EMBL" id="JBCGBO010000004">
    <property type="protein sequence ID" value="KAK9209143.1"/>
    <property type="molecule type" value="Genomic_DNA"/>
</dbReference>
<evidence type="ECO:0000259" key="4">
    <source>
        <dbReference type="PROSITE" id="PS51792"/>
    </source>
</evidence>
<feature type="compositionally biased region" description="Basic and acidic residues" evidence="3">
    <location>
        <begin position="537"/>
        <end position="553"/>
    </location>
</feature>
<feature type="compositionally biased region" description="Basic and acidic residues" evidence="3">
    <location>
        <begin position="273"/>
        <end position="299"/>
    </location>
</feature>
<keyword evidence="2" id="KW-0862">Zinc</keyword>
<protein>
    <recommendedName>
        <fullName evidence="4">Yippee domain-containing protein</fullName>
    </recommendedName>
</protein>
<feature type="region of interest" description="Disordered" evidence="3">
    <location>
        <begin position="108"/>
        <end position="310"/>
    </location>
</feature>
<dbReference type="PANTHER" id="PTHR36808:SF1">
    <property type="entry name" value="TRANSCRIPTIONAL REGULATOR ATRX-LIKE PROTEIN"/>
    <property type="match status" value="1"/>
</dbReference>
<feature type="region of interest" description="Disordered" evidence="3">
    <location>
        <begin position="495"/>
        <end position="553"/>
    </location>
</feature>
<sequence>MVWSLYFSVNITVGASEERLMLSGMHTVADIFCCSCGQIVGWKYESAREKSQKYKEGKFVLERGRIVDEIDFSTEVYIDTRPSVHISLTLCLLTFANIGYMRRAIMSNKKSPMGKSPSSSLKKKKRSKISSQVRIKKRRKSRTRRSNKLKKVRCCDDSVSYSSDCDGSRSSVSISSSSSEGDYRSKRSCSRMQKDVKVGKKRRRRSSSCERIEDSPHVKKRKGSKKNDDFRVKKKRLEKKKKKKSRRGVSVSSSSSGSWSCSTCNSSSDECEIEKNRGRSERKYKDGKRLVKVKNESKSRRSRSRRSSLCSQFSEYSDHNVEDKLAGEANSRRLRSVITVVREGEDVTGMFNDEHKEEMVYDHDDYPSSRSNDSIDAGSKRELVHNSHVASEDKKHEEIVKGEAVVSNIRTCKVTESPRNDEGHDGSNPSCDRVEMNDDVKGKRNQDSGSVDGYDLESILRQKALENLRIRRGCQADAKVPITQKDVISCEVNTPSTINSRSSENRFSNGDGDELLGASHAVERSSASADLSINNDKISDRNDNGKGSAKHDVQYPPDLLALASNPKGHASSETNNPTSVVLVSKPELSSTCTTKKQLFTLIEPPQAESIAGDNVDKTMVEATPTVNPLGGNNNDKETKNVSASDDPSSCTQLACGGTSSKKPQDETNEGSQYQQKTMTVMRGGEMVEVSYKVYIPKKAPALARRQLKR</sequence>
<name>A0AAP0QUV7_9ROSI</name>
<feature type="compositionally biased region" description="Low complexity" evidence="3">
    <location>
        <begin position="248"/>
        <end position="268"/>
    </location>
</feature>
<feature type="compositionally biased region" description="Basic and acidic residues" evidence="3">
    <location>
        <begin position="378"/>
        <end position="397"/>
    </location>
</feature>
<feature type="compositionally biased region" description="Basic and acidic residues" evidence="3">
    <location>
        <begin position="207"/>
        <end position="217"/>
    </location>
</feature>
<feature type="compositionally biased region" description="Basic and acidic residues" evidence="3">
    <location>
        <begin position="416"/>
        <end position="425"/>
    </location>
</feature>
<feature type="region of interest" description="Disordered" evidence="3">
    <location>
        <begin position="411"/>
        <end position="452"/>
    </location>
</feature>
<keyword evidence="6" id="KW-1185">Reference proteome</keyword>
<evidence type="ECO:0000313" key="6">
    <source>
        <dbReference type="Proteomes" id="UP001428341"/>
    </source>
</evidence>
<feature type="compositionally biased region" description="Polar residues" evidence="3">
    <location>
        <begin position="495"/>
        <end position="508"/>
    </location>
</feature>
<dbReference type="InterPro" id="IPR004910">
    <property type="entry name" value="Yippee/Mis18/Cereblon"/>
</dbReference>
<evidence type="ECO:0000256" key="2">
    <source>
        <dbReference type="ARBA" id="ARBA00022833"/>
    </source>
</evidence>
<dbReference type="InterPro" id="IPR034751">
    <property type="entry name" value="Yippee"/>
</dbReference>
<dbReference type="AlphaFoldDB" id="A0AAP0QUV7"/>
<dbReference type="Proteomes" id="UP001428341">
    <property type="component" value="Unassembled WGS sequence"/>
</dbReference>
<evidence type="ECO:0000256" key="1">
    <source>
        <dbReference type="ARBA" id="ARBA00022723"/>
    </source>
</evidence>
<feature type="compositionally biased region" description="Basic residues" evidence="3">
    <location>
        <begin position="121"/>
        <end position="152"/>
    </location>
</feature>
<feature type="compositionally biased region" description="Polar residues" evidence="3">
    <location>
        <begin position="525"/>
        <end position="536"/>
    </location>
</feature>
<proteinExistence type="predicted"/>
<organism evidence="5 6">
    <name type="scientific">Citrus x changshan-huyou</name>
    <dbReference type="NCBI Taxonomy" id="2935761"/>
    <lineage>
        <taxon>Eukaryota</taxon>
        <taxon>Viridiplantae</taxon>
        <taxon>Streptophyta</taxon>
        <taxon>Embryophyta</taxon>
        <taxon>Tracheophyta</taxon>
        <taxon>Spermatophyta</taxon>
        <taxon>Magnoliopsida</taxon>
        <taxon>eudicotyledons</taxon>
        <taxon>Gunneridae</taxon>
        <taxon>Pentapetalae</taxon>
        <taxon>rosids</taxon>
        <taxon>malvids</taxon>
        <taxon>Sapindales</taxon>
        <taxon>Rutaceae</taxon>
        <taxon>Aurantioideae</taxon>
        <taxon>Citrus</taxon>
    </lineage>
</organism>
<feature type="compositionally biased region" description="Low complexity" evidence="3">
    <location>
        <begin position="157"/>
        <end position="180"/>
    </location>
</feature>
<evidence type="ECO:0000256" key="3">
    <source>
        <dbReference type="SAM" id="MobiDB-lite"/>
    </source>
</evidence>
<reference evidence="5 6" key="1">
    <citation type="submission" date="2024-05" db="EMBL/GenBank/DDBJ databases">
        <title>Haplotype-resolved chromosome-level genome assembly of Huyou (Citrus changshanensis).</title>
        <authorList>
            <person name="Miao C."/>
            <person name="Chen W."/>
            <person name="Wu Y."/>
            <person name="Wang L."/>
            <person name="Zhao S."/>
            <person name="Grierson D."/>
            <person name="Xu C."/>
            <person name="Chen K."/>
        </authorList>
    </citation>
    <scope>NUCLEOTIDE SEQUENCE [LARGE SCALE GENOMIC DNA]</scope>
    <source>
        <strain evidence="5">01-14</strain>
        <tissue evidence="5">Leaf</tissue>
    </source>
</reference>
<feature type="compositionally biased region" description="Basic and acidic residues" evidence="3">
    <location>
        <begin position="432"/>
        <end position="446"/>
    </location>
</feature>
<dbReference type="GO" id="GO:0046872">
    <property type="term" value="F:metal ion binding"/>
    <property type="evidence" value="ECO:0007669"/>
    <property type="project" value="UniProtKB-KW"/>
</dbReference>
<comment type="caution">
    <text evidence="5">The sequence shown here is derived from an EMBL/GenBank/DDBJ whole genome shotgun (WGS) entry which is preliminary data.</text>
</comment>